<accession>A0A9P3ZK48</accession>
<evidence type="ECO:0000313" key="2">
    <source>
        <dbReference type="EMBL" id="KAA2563184.1"/>
    </source>
</evidence>
<comment type="caution">
    <text evidence="2">The sequence shown here is derived from an EMBL/GenBank/DDBJ whole genome shotgun (WGS) entry which is preliminary data.</text>
</comment>
<organism evidence="2 3">
    <name type="scientific">Alistipes onderdonkii</name>
    <dbReference type="NCBI Taxonomy" id="328813"/>
    <lineage>
        <taxon>Bacteria</taxon>
        <taxon>Pseudomonadati</taxon>
        <taxon>Bacteroidota</taxon>
        <taxon>Bacteroidia</taxon>
        <taxon>Bacteroidales</taxon>
        <taxon>Rikenellaceae</taxon>
        <taxon>Alistipes</taxon>
    </lineage>
</organism>
<keyword evidence="1" id="KW-0812">Transmembrane</keyword>
<gene>
    <name evidence="2" type="ORF">F2S36_05195</name>
</gene>
<feature type="transmembrane region" description="Helical" evidence="1">
    <location>
        <begin position="101"/>
        <end position="119"/>
    </location>
</feature>
<dbReference type="InterPro" id="IPR007401">
    <property type="entry name" value="DUF454"/>
</dbReference>
<name>A0A9P3ZK48_9BACT</name>
<proteinExistence type="predicted"/>
<evidence type="ECO:0000256" key="1">
    <source>
        <dbReference type="SAM" id="Phobius"/>
    </source>
</evidence>
<dbReference type="GO" id="GO:0005886">
    <property type="term" value="C:plasma membrane"/>
    <property type="evidence" value="ECO:0007669"/>
    <property type="project" value="TreeGrafter"/>
</dbReference>
<protein>
    <submittedName>
        <fullName evidence="2">DUF454 domain-containing protein</fullName>
    </submittedName>
</protein>
<dbReference type="PANTHER" id="PTHR35813">
    <property type="entry name" value="INNER MEMBRANE PROTEIN YBAN"/>
    <property type="match status" value="1"/>
</dbReference>
<reference evidence="2 3" key="1">
    <citation type="journal article" date="2019" name="Nat. Med.">
        <title>A library of human gut bacterial isolates paired with longitudinal multiomics data enables mechanistic microbiome research.</title>
        <authorList>
            <person name="Poyet M."/>
            <person name="Groussin M."/>
            <person name="Gibbons S.M."/>
            <person name="Avila-Pacheco J."/>
            <person name="Jiang X."/>
            <person name="Kearney S.M."/>
            <person name="Perrotta A.R."/>
            <person name="Berdy B."/>
            <person name="Zhao S."/>
            <person name="Lieberman T.D."/>
            <person name="Swanson P.K."/>
            <person name="Smith M."/>
            <person name="Roesemann S."/>
            <person name="Alexander J.E."/>
            <person name="Rich S.A."/>
            <person name="Livny J."/>
            <person name="Vlamakis H."/>
            <person name="Clish C."/>
            <person name="Bullock K."/>
            <person name="Deik A."/>
            <person name="Scott J."/>
            <person name="Pierce K.A."/>
            <person name="Xavier R.J."/>
            <person name="Alm E.J."/>
        </authorList>
    </citation>
    <scope>NUCLEOTIDE SEQUENCE [LARGE SCALE GENOMIC DNA]</scope>
    <source>
        <strain evidence="2 3">BIOML-A204</strain>
    </source>
</reference>
<sequence>MKILLVVLGCISCVLGIVGIFVPLLPTTPFLLLSAAFWVRSSPRLYGWLLEHPCFGEYVRNFRENRAIPLRAKIISLTLMWGTMLYCIFALLTAWWWAQAALLAVAIGVTWHILSFATLKKGGWCRKTPKGNNLRRKGWKRG</sequence>
<keyword evidence="1" id="KW-1133">Transmembrane helix</keyword>
<feature type="transmembrane region" description="Helical" evidence="1">
    <location>
        <begin position="6"/>
        <end position="39"/>
    </location>
</feature>
<feature type="transmembrane region" description="Helical" evidence="1">
    <location>
        <begin position="74"/>
        <end position="95"/>
    </location>
</feature>
<dbReference type="Pfam" id="PF04304">
    <property type="entry name" value="DUF454"/>
    <property type="match status" value="1"/>
</dbReference>
<evidence type="ECO:0000313" key="3">
    <source>
        <dbReference type="Proteomes" id="UP000323119"/>
    </source>
</evidence>
<keyword evidence="1" id="KW-0472">Membrane</keyword>
<dbReference type="Proteomes" id="UP000323119">
    <property type="component" value="Unassembled WGS sequence"/>
</dbReference>
<dbReference type="AlphaFoldDB" id="A0A9P3ZK48"/>
<dbReference type="PANTHER" id="PTHR35813:SF1">
    <property type="entry name" value="INNER MEMBRANE PROTEIN YBAN"/>
    <property type="match status" value="1"/>
</dbReference>
<dbReference type="PIRSF" id="PIRSF016789">
    <property type="entry name" value="DUF454"/>
    <property type="match status" value="1"/>
</dbReference>
<dbReference type="EMBL" id="VVUY01000003">
    <property type="protein sequence ID" value="KAA2563184.1"/>
    <property type="molecule type" value="Genomic_DNA"/>
</dbReference>